<reference evidence="1 2" key="1">
    <citation type="submission" date="2020-08" db="EMBL/GenBank/DDBJ databases">
        <title>A Genomic Blueprint of the Chicken Gut Microbiome.</title>
        <authorList>
            <person name="Gilroy R."/>
            <person name="Ravi A."/>
            <person name="Getino M."/>
            <person name="Pursley I."/>
            <person name="Horton D.L."/>
            <person name="Alikhan N.-F."/>
            <person name="Baker D."/>
            <person name="Gharbi K."/>
            <person name="Hall N."/>
            <person name="Watson M."/>
            <person name="Adriaenssens E.M."/>
            <person name="Foster-Nyarko E."/>
            <person name="Jarju S."/>
            <person name="Secka A."/>
            <person name="Antonio M."/>
            <person name="Oren A."/>
            <person name="Chaudhuri R."/>
            <person name="La Ragione R.M."/>
            <person name="Hildebrand F."/>
            <person name="Pallen M.J."/>
        </authorList>
    </citation>
    <scope>NUCLEOTIDE SEQUENCE [LARGE SCALE GENOMIC DNA]</scope>
    <source>
        <strain evidence="1 2">A46</strain>
    </source>
</reference>
<gene>
    <name evidence="1" type="ORF">H9635_10575</name>
</gene>
<proteinExistence type="predicted"/>
<dbReference type="EMBL" id="JACSPZ010000004">
    <property type="protein sequence ID" value="MBD8037192.1"/>
    <property type="molecule type" value="Genomic_DNA"/>
</dbReference>
<name>A0ABR8XZ09_9BACL</name>
<organism evidence="1 2">
    <name type="scientific">Solibacillus faecavium</name>
    <dbReference type="NCBI Taxonomy" id="2762221"/>
    <lineage>
        <taxon>Bacteria</taxon>
        <taxon>Bacillati</taxon>
        <taxon>Bacillota</taxon>
        <taxon>Bacilli</taxon>
        <taxon>Bacillales</taxon>
        <taxon>Caryophanaceae</taxon>
        <taxon>Solibacillus</taxon>
    </lineage>
</organism>
<accession>A0ABR8XZ09</accession>
<protein>
    <recommendedName>
        <fullName evidence="3">LysM domain-containing protein</fullName>
    </recommendedName>
</protein>
<dbReference type="RefSeq" id="WP_191700257.1">
    <property type="nucleotide sequence ID" value="NZ_JACSPZ010000004.1"/>
</dbReference>
<evidence type="ECO:0000313" key="1">
    <source>
        <dbReference type="EMBL" id="MBD8037192.1"/>
    </source>
</evidence>
<dbReference type="Proteomes" id="UP000619101">
    <property type="component" value="Unassembled WGS sequence"/>
</dbReference>
<keyword evidence="2" id="KW-1185">Reference proteome</keyword>
<evidence type="ECO:0000313" key="2">
    <source>
        <dbReference type="Proteomes" id="UP000619101"/>
    </source>
</evidence>
<comment type="caution">
    <text evidence="1">The sequence shown here is derived from an EMBL/GenBank/DDBJ whole genome shotgun (WGS) entry which is preliminary data.</text>
</comment>
<evidence type="ECO:0008006" key="3">
    <source>
        <dbReference type="Google" id="ProtNLM"/>
    </source>
</evidence>
<sequence>MRFLIASIVLLLIAFVIKVDLQEGSLPLASFYASSIPSCDEIPQESYVVVKIQQGDTIYSLFSATPSPVKTTFPERLAHFYKLNPHLNLQPLVPGDTVFVPIISHAKENCTN</sequence>